<name>A0AAV0C064_9ASTE</name>
<keyword evidence="6" id="KW-1185">Reference proteome</keyword>
<dbReference type="Pfam" id="PF01329">
    <property type="entry name" value="Pterin_4a"/>
    <property type="match status" value="1"/>
</dbReference>
<dbReference type="SUPFAM" id="SSF55248">
    <property type="entry name" value="PCD-like"/>
    <property type="match status" value="1"/>
</dbReference>
<dbReference type="PANTHER" id="PTHR12599:SF8">
    <property type="entry name" value="PTERIN-4-ALPHA-CARBINOLAMINE DEHYDRATASE, CHLOROPLASTIC-RELATED"/>
    <property type="match status" value="1"/>
</dbReference>
<dbReference type="InterPro" id="IPR001533">
    <property type="entry name" value="Pterin_deHydtase"/>
</dbReference>
<dbReference type="Gene3D" id="3.30.1360.20">
    <property type="entry name" value="Transcriptional coactivator/pterin dehydratase"/>
    <property type="match status" value="1"/>
</dbReference>
<dbReference type="AlphaFoldDB" id="A0AAV0C064"/>
<dbReference type="InterPro" id="IPR036428">
    <property type="entry name" value="PCD_sf"/>
</dbReference>
<dbReference type="Proteomes" id="UP001152523">
    <property type="component" value="Unassembled WGS sequence"/>
</dbReference>
<evidence type="ECO:0000256" key="3">
    <source>
        <dbReference type="ARBA" id="ARBA00013252"/>
    </source>
</evidence>
<evidence type="ECO:0000256" key="4">
    <source>
        <dbReference type="ARBA" id="ARBA00023239"/>
    </source>
</evidence>
<protein>
    <recommendedName>
        <fullName evidence="3">4a-hydroxytetrahydrobiopterin dehydratase</fullName>
        <ecNumber evidence="3">4.2.1.96</ecNumber>
    </recommendedName>
</protein>
<reference evidence="5" key="1">
    <citation type="submission" date="2022-07" db="EMBL/GenBank/DDBJ databases">
        <authorList>
            <person name="Macas J."/>
            <person name="Novak P."/>
            <person name="Neumann P."/>
        </authorList>
    </citation>
    <scope>NUCLEOTIDE SEQUENCE</scope>
</reference>
<comment type="caution">
    <text evidence="5">The sequence shown here is derived from an EMBL/GenBank/DDBJ whole genome shotgun (WGS) entry which is preliminary data.</text>
</comment>
<dbReference type="GO" id="GO:0009536">
    <property type="term" value="C:plastid"/>
    <property type="evidence" value="ECO:0007669"/>
    <property type="project" value="TreeGrafter"/>
</dbReference>
<sequence length="224" mass="24563">MAAAAATTQLCLPPSYSPSTHKLKNSTFSTLLRIHKSHSPTCTRRVMAAASGKYTDLLGDFGGRDPFPAEIESNFCENVLGNAGTEHKILIPNASALSLAQLDCAPINPHQPPMSVFEARQMLLKVVGWRLIDEEEGLRLQCTWKLRDSGCSVELINRIQKAVEGTGHSASNLHLEQPEEEPNQVRAHLWTASIGGLSLNDFILAAKIDMVKTSDLIPRKRVWA</sequence>
<keyword evidence="4" id="KW-0456">Lyase</keyword>
<comment type="catalytic activity">
    <reaction evidence="1">
        <text>(4aS,6R)-4a-hydroxy-L-erythro-5,6,7,8-tetrahydrobiopterin = (6R)-L-erythro-6,7-dihydrobiopterin + H2O</text>
        <dbReference type="Rhea" id="RHEA:11920"/>
        <dbReference type="ChEBI" id="CHEBI:15377"/>
        <dbReference type="ChEBI" id="CHEBI:15642"/>
        <dbReference type="ChEBI" id="CHEBI:43120"/>
        <dbReference type="EC" id="4.2.1.96"/>
    </reaction>
</comment>
<dbReference type="PANTHER" id="PTHR12599">
    <property type="entry name" value="PTERIN-4-ALPHA-CARBINOLAMINE DEHYDRATASE"/>
    <property type="match status" value="1"/>
</dbReference>
<evidence type="ECO:0000256" key="1">
    <source>
        <dbReference type="ARBA" id="ARBA00001554"/>
    </source>
</evidence>
<dbReference type="GO" id="GO:0008124">
    <property type="term" value="F:4-alpha-hydroxytetrahydrobiopterin dehydratase activity"/>
    <property type="evidence" value="ECO:0007669"/>
    <property type="project" value="UniProtKB-EC"/>
</dbReference>
<comment type="similarity">
    <text evidence="2">Belongs to the pterin-4-alpha-carbinolamine dehydratase family.</text>
</comment>
<organism evidence="5 6">
    <name type="scientific">Cuscuta epithymum</name>
    <dbReference type="NCBI Taxonomy" id="186058"/>
    <lineage>
        <taxon>Eukaryota</taxon>
        <taxon>Viridiplantae</taxon>
        <taxon>Streptophyta</taxon>
        <taxon>Embryophyta</taxon>
        <taxon>Tracheophyta</taxon>
        <taxon>Spermatophyta</taxon>
        <taxon>Magnoliopsida</taxon>
        <taxon>eudicotyledons</taxon>
        <taxon>Gunneridae</taxon>
        <taxon>Pentapetalae</taxon>
        <taxon>asterids</taxon>
        <taxon>lamiids</taxon>
        <taxon>Solanales</taxon>
        <taxon>Convolvulaceae</taxon>
        <taxon>Cuscuteae</taxon>
        <taxon>Cuscuta</taxon>
        <taxon>Cuscuta subgen. Cuscuta</taxon>
    </lineage>
</organism>
<accession>A0AAV0C064</accession>
<dbReference type="EC" id="4.2.1.96" evidence="3"/>
<evidence type="ECO:0000256" key="2">
    <source>
        <dbReference type="ARBA" id="ARBA00006472"/>
    </source>
</evidence>
<gene>
    <name evidence="5" type="ORF">CEPIT_LOCUS1497</name>
</gene>
<evidence type="ECO:0000313" key="6">
    <source>
        <dbReference type="Proteomes" id="UP001152523"/>
    </source>
</evidence>
<proteinExistence type="inferred from homology"/>
<dbReference type="EMBL" id="CAMAPF010000008">
    <property type="protein sequence ID" value="CAH9060057.1"/>
    <property type="molecule type" value="Genomic_DNA"/>
</dbReference>
<evidence type="ECO:0000313" key="5">
    <source>
        <dbReference type="EMBL" id="CAH9060057.1"/>
    </source>
</evidence>
<dbReference type="GO" id="GO:0006729">
    <property type="term" value="P:tetrahydrobiopterin biosynthetic process"/>
    <property type="evidence" value="ECO:0007669"/>
    <property type="project" value="InterPro"/>
</dbReference>